<keyword evidence="4" id="KW-1185">Reference proteome</keyword>
<keyword evidence="2" id="KW-0732">Signal</keyword>
<sequence length="121" mass="13700">MVVNLKRFLNWHVFFVVSGLSDSLTNGPSAQRTVTLARFPRATTYNVGEHDCKVNHVARLGFQRCDSRHKSSSSSKGESQSSSTDLKLQISAENENRPHHRRRHWSPPTMTGVNHIKPRPP</sequence>
<evidence type="ECO:0008006" key="5">
    <source>
        <dbReference type="Google" id="ProtNLM"/>
    </source>
</evidence>
<protein>
    <recommendedName>
        <fullName evidence="5">Secreted protein</fullName>
    </recommendedName>
</protein>
<proteinExistence type="predicted"/>
<feature type="chain" id="PRO_5023945273" description="Secreted protein" evidence="2">
    <location>
        <begin position="24"/>
        <end position="121"/>
    </location>
</feature>
<feature type="region of interest" description="Disordered" evidence="1">
    <location>
        <begin position="63"/>
        <end position="121"/>
    </location>
</feature>
<organism evidence="3 4">
    <name type="scientific">Nyssa sinensis</name>
    <dbReference type="NCBI Taxonomy" id="561372"/>
    <lineage>
        <taxon>Eukaryota</taxon>
        <taxon>Viridiplantae</taxon>
        <taxon>Streptophyta</taxon>
        <taxon>Embryophyta</taxon>
        <taxon>Tracheophyta</taxon>
        <taxon>Spermatophyta</taxon>
        <taxon>Magnoliopsida</taxon>
        <taxon>eudicotyledons</taxon>
        <taxon>Gunneridae</taxon>
        <taxon>Pentapetalae</taxon>
        <taxon>asterids</taxon>
        <taxon>Cornales</taxon>
        <taxon>Nyssaceae</taxon>
        <taxon>Nyssa</taxon>
    </lineage>
</organism>
<dbReference type="Proteomes" id="UP000325577">
    <property type="component" value="Linkage Group LG2"/>
</dbReference>
<evidence type="ECO:0000313" key="3">
    <source>
        <dbReference type="EMBL" id="KAA8531013.1"/>
    </source>
</evidence>
<feature type="signal peptide" evidence="2">
    <location>
        <begin position="1"/>
        <end position="23"/>
    </location>
</feature>
<dbReference type="AlphaFoldDB" id="A0A5J5AJ32"/>
<name>A0A5J5AJ32_9ASTE</name>
<evidence type="ECO:0000256" key="2">
    <source>
        <dbReference type="SAM" id="SignalP"/>
    </source>
</evidence>
<gene>
    <name evidence="3" type="ORF">F0562_005697</name>
</gene>
<evidence type="ECO:0000313" key="4">
    <source>
        <dbReference type="Proteomes" id="UP000325577"/>
    </source>
</evidence>
<feature type="compositionally biased region" description="Low complexity" evidence="1">
    <location>
        <begin position="72"/>
        <end position="83"/>
    </location>
</feature>
<accession>A0A5J5AJ32</accession>
<reference evidence="3 4" key="1">
    <citation type="submission" date="2019-09" db="EMBL/GenBank/DDBJ databases">
        <title>A chromosome-level genome assembly of the Chinese tupelo Nyssa sinensis.</title>
        <authorList>
            <person name="Yang X."/>
            <person name="Kang M."/>
            <person name="Yang Y."/>
            <person name="Xiong H."/>
            <person name="Wang M."/>
            <person name="Zhang Z."/>
            <person name="Wang Z."/>
            <person name="Wu H."/>
            <person name="Ma T."/>
            <person name="Liu J."/>
            <person name="Xi Z."/>
        </authorList>
    </citation>
    <scope>NUCLEOTIDE SEQUENCE [LARGE SCALE GENOMIC DNA]</scope>
    <source>
        <strain evidence="3">J267</strain>
        <tissue evidence="3">Leaf</tissue>
    </source>
</reference>
<dbReference type="EMBL" id="CM018043">
    <property type="protein sequence ID" value="KAA8531013.1"/>
    <property type="molecule type" value="Genomic_DNA"/>
</dbReference>
<evidence type="ECO:0000256" key="1">
    <source>
        <dbReference type="SAM" id="MobiDB-lite"/>
    </source>
</evidence>